<dbReference type="InterPro" id="IPR050377">
    <property type="entry name" value="Radical_SAM_PqqE_MftC-like"/>
</dbReference>
<dbReference type="PANTHER" id="PTHR11228:SF7">
    <property type="entry name" value="PQQA PEPTIDE CYCLASE"/>
    <property type="match status" value="1"/>
</dbReference>
<name>F7XQQ8_METZD</name>
<dbReference type="STRING" id="679901.Mzhil_1823"/>
<evidence type="ECO:0000313" key="6">
    <source>
        <dbReference type="EMBL" id="AEH61658.1"/>
    </source>
</evidence>
<dbReference type="GO" id="GO:0006783">
    <property type="term" value="P:heme biosynthetic process"/>
    <property type="evidence" value="ECO:0007669"/>
    <property type="project" value="TreeGrafter"/>
</dbReference>
<dbReference type="SFLD" id="SFLDS00029">
    <property type="entry name" value="Radical_SAM"/>
    <property type="match status" value="1"/>
</dbReference>
<evidence type="ECO:0000256" key="2">
    <source>
        <dbReference type="ARBA" id="ARBA00022723"/>
    </source>
</evidence>
<dbReference type="GO" id="GO:0003824">
    <property type="term" value="F:catalytic activity"/>
    <property type="evidence" value="ECO:0007669"/>
    <property type="project" value="InterPro"/>
</dbReference>
<dbReference type="Gene3D" id="3.20.20.70">
    <property type="entry name" value="Aldolase class I"/>
    <property type="match status" value="1"/>
</dbReference>
<dbReference type="EMBL" id="CP002101">
    <property type="protein sequence ID" value="AEH61658.1"/>
    <property type="molecule type" value="Genomic_DNA"/>
</dbReference>
<evidence type="ECO:0000256" key="3">
    <source>
        <dbReference type="ARBA" id="ARBA00023004"/>
    </source>
</evidence>
<gene>
    <name evidence="6" type="ordered locus">Mzhil_1823</name>
</gene>
<evidence type="ECO:0000256" key="1">
    <source>
        <dbReference type="ARBA" id="ARBA00022691"/>
    </source>
</evidence>
<dbReference type="PROSITE" id="PS51918">
    <property type="entry name" value="RADICAL_SAM"/>
    <property type="match status" value="1"/>
</dbReference>
<evidence type="ECO:0000259" key="5">
    <source>
        <dbReference type="PROSITE" id="PS51918"/>
    </source>
</evidence>
<dbReference type="SFLD" id="SFLDG01386">
    <property type="entry name" value="main_SPASM_domain-containing"/>
    <property type="match status" value="1"/>
</dbReference>
<dbReference type="GeneID" id="10823466"/>
<dbReference type="CDD" id="cd01335">
    <property type="entry name" value="Radical_SAM"/>
    <property type="match status" value="1"/>
</dbReference>
<dbReference type="Pfam" id="PF13186">
    <property type="entry name" value="SPASM"/>
    <property type="match status" value="1"/>
</dbReference>
<keyword evidence="3" id="KW-0408">Iron</keyword>
<dbReference type="CDD" id="cd21128">
    <property type="entry name" value="SPASM_rSAM"/>
    <property type="match status" value="1"/>
</dbReference>
<dbReference type="SUPFAM" id="SSF102114">
    <property type="entry name" value="Radical SAM enzymes"/>
    <property type="match status" value="1"/>
</dbReference>
<protein>
    <submittedName>
        <fullName evidence="6">Radical SAM domain protein</fullName>
    </submittedName>
</protein>
<keyword evidence="7" id="KW-1185">Reference proteome</keyword>
<dbReference type="GO" id="GO:0051536">
    <property type="term" value="F:iron-sulfur cluster binding"/>
    <property type="evidence" value="ECO:0007669"/>
    <property type="project" value="UniProtKB-KW"/>
</dbReference>
<accession>F7XQQ8</accession>
<proteinExistence type="predicted"/>
<keyword evidence="2" id="KW-0479">Metal-binding</keyword>
<dbReference type="SFLD" id="SFLDG01067">
    <property type="entry name" value="SPASM/twitch_domain_containing"/>
    <property type="match status" value="1"/>
</dbReference>
<keyword evidence="1" id="KW-0949">S-adenosyl-L-methionine</keyword>
<dbReference type="GO" id="GO:0046872">
    <property type="term" value="F:metal ion binding"/>
    <property type="evidence" value="ECO:0007669"/>
    <property type="project" value="UniProtKB-KW"/>
</dbReference>
<organism evidence="6 7">
    <name type="scientific">Methanosalsum zhilinae (strain DSM 4017 / NBRC 107636 / OCM 62 / WeN5)</name>
    <name type="common">Methanohalophilus zhilinae</name>
    <dbReference type="NCBI Taxonomy" id="679901"/>
    <lineage>
        <taxon>Archaea</taxon>
        <taxon>Methanobacteriati</taxon>
        <taxon>Methanobacteriota</taxon>
        <taxon>Stenosarchaea group</taxon>
        <taxon>Methanomicrobia</taxon>
        <taxon>Methanosarcinales</taxon>
        <taxon>Methanosarcinaceae</taxon>
        <taxon>Methanosalsum</taxon>
    </lineage>
</organism>
<dbReference type="InterPro" id="IPR058240">
    <property type="entry name" value="rSAM_sf"/>
</dbReference>
<sequence length="404" mass="45598">MMDKNSSSHNSIENEIEVLSVPGVTIKLVNARNRIFLNAEGYLKHLCTPFIEKINSRLENERPAKATDDEIIASAWLPPIPGKVFKRLLLAEFQIALGKYVPETVSFEITRECRCNCEHCVVSGGEGELDIDTIKNAIDQALDMGAFIITFTEGDPLLREEIFELIEYVDKDRAIVNIFTPGTEITPESARRLKEAGLHNLLISIYSTNPEKHDSVRKLEGAFDKAVSAIKHGLDADLLVTMTTHVSPTRISELPEMYEFASELGVHEFSLWESVPKKKGDPILSDIHRATILDMYKQINSAEDGPRIFSSTYFEGEMLGCLAGQRWLHVCVDGSVKPCPYIPFEFGNISENSLKEIWSRIRTYNEFRGHRSSCLMHTPEFLELVNSIPDNSSIPFSFDEIKRD</sequence>
<reference evidence="6 7" key="1">
    <citation type="submission" date="2010-07" db="EMBL/GenBank/DDBJ databases">
        <title>The complete genome of Methanosalsum zhilinae DSM 4017.</title>
        <authorList>
            <consortium name="US DOE Joint Genome Institute (JGI-PGF)"/>
            <person name="Lucas S."/>
            <person name="Copeland A."/>
            <person name="Lapidus A."/>
            <person name="Glavina del Rio T."/>
            <person name="Dalin E."/>
            <person name="Tice H."/>
            <person name="Bruce D."/>
            <person name="Goodwin L."/>
            <person name="Pitluck S."/>
            <person name="Kyrpides N."/>
            <person name="Mavromatis K."/>
            <person name="Ovchinnikova G."/>
            <person name="Daligault H."/>
            <person name="Detter J.C."/>
            <person name="Han C."/>
            <person name="Tapia R."/>
            <person name="Larimer F."/>
            <person name="Land M."/>
            <person name="Hauser L."/>
            <person name="Markowitz V."/>
            <person name="Cheng J.-F."/>
            <person name="Hugenholtz P."/>
            <person name="Woyke T."/>
            <person name="Wu D."/>
            <person name="Spring S."/>
            <person name="Schueler E."/>
            <person name="Brambilla E."/>
            <person name="Klenk H.-P."/>
            <person name="Eisen J.A."/>
        </authorList>
    </citation>
    <scope>NUCLEOTIDE SEQUENCE [LARGE SCALE GENOMIC DNA]</scope>
    <source>
        <strain evidence="7">DSM 4017 / NBRC 107636 / OCM 62 / WeN5</strain>
    </source>
</reference>
<evidence type="ECO:0000256" key="4">
    <source>
        <dbReference type="ARBA" id="ARBA00023014"/>
    </source>
</evidence>
<dbReference type="Pfam" id="PF04055">
    <property type="entry name" value="Radical_SAM"/>
    <property type="match status" value="1"/>
</dbReference>
<dbReference type="AlphaFoldDB" id="F7XQQ8"/>
<evidence type="ECO:0000313" key="7">
    <source>
        <dbReference type="Proteomes" id="UP000006622"/>
    </source>
</evidence>
<dbReference type="Proteomes" id="UP000006622">
    <property type="component" value="Chromosome"/>
</dbReference>
<dbReference type="KEGG" id="mzh:Mzhil_1823"/>
<feature type="domain" description="Radical SAM core" evidence="5">
    <location>
        <begin position="99"/>
        <end position="307"/>
    </location>
</feature>
<dbReference type="InterPro" id="IPR023885">
    <property type="entry name" value="4Fe4S-binding_SPASM_dom"/>
</dbReference>
<dbReference type="PANTHER" id="PTHR11228">
    <property type="entry name" value="RADICAL SAM DOMAIN PROTEIN"/>
    <property type="match status" value="1"/>
</dbReference>
<keyword evidence="4" id="KW-0411">Iron-sulfur</keyword>
<dbReference type="InterPro" id="IPR007197">
    <property type="entry name" value="rSAM"/>
</dbReference>
<dbReference type="HOGENOM" id="CLU_043914_0_0_2"/>
<dbReference type="InterPro" id="IPR013785">
    <property type="entry name" value="Aldolase_TIM"/>
</dbReference>
<dbReference type="RefSeq" id="WP_013899094.1">
    <property type="nucleotide sequence ID" value="NC_015676.1"/>
</dbReference>